<accession>A0A9Q3BEQ4</accession>
<dbReference type="EMBL" id="AVOT02000646">
    <property type="protein sequence ID" value="MBW0463878.1"/>
    <property type="molecule type" value="Genomic_DNA"/>
</dbReference>
<evidence type="ECO:0000313" key="1">
    <source>
        <dbReference type="EMBL" id="MBW0463878.1"/>
    </source>
</evidence>
<organism evidence="1 2">
    <name type="scientific">Austropuccinia psidii MF-1</name>
    <dbReference type="NCBI Taxonomy" id="1389203"/>
    <lineage>
        <taxon>Eukaryota</taxon>
        <taxon>Fungi</taxon>
        <taxon>Dikarya</taxon>
        <taxon>Basidiomycota</taxon>
        <taxon>Pucciniomycotina</taxon>
        <taxon>Pucciniomycetes</taxon>
        <taxon>Pucciniales</taxon>
        <taxon>Sphaerophragmiaceae</taxon>
        <taxon>Austropuccinia</taxon>
    </lineage>
</organism>
<reference evidence="1" key="1">
    <citation type="submission" date="2021-03" db="EMBL/GenBank/DDBJ databases">
        <title>Draft genome sequence of rust myrtle Austropuccinia psidii MF-1, a brazilian biotype.</title>
        <authorList>
            <person name="Quecine M.C."/>
            <person name="Pachon D.M.R."/>
            <person name="Bonatelli M.L."/>
            <person name="Correr F.H."/>
            <person name="Franceschini L.M."/>
            <person name="Leite T.F."/>
            <person name="Margarido G.R.A."/>
            <person name="Almeida C.A."/>
            <person name="Ferrarezi J.A."/>
            <person name="Labate C.A."/>
        </authorList>
    </citation>
    <scope>NUCLEOTIDE SEQUENCE</scope>
    <source>
        <strain evidence="1">MF-1</strain>
    </source>
</reference>
<evidence type="ECO:0000313" key="2">
    <source>
        <dbReference type="Proteomes" id="UP000765509"/>
    </source>
</evidence>
<protein>
    <submittedName>
        <fullName evidence="1">Uncharacterized protein</fullName>
    </submittedName>
</protein>
<dbReference type="Proteomes" id="UP000765509">
    <property type="component" value="Unassembled WGS sequence"/>
</dbReference>
<keyword evidence="2" id="KW-1185">Reference proteome</keyword>
<gene>
    <name evidence="1" type="ORF">O181_003593</name>
</gene>
<sequence length="125" mass="14190">MANKTDYNHKQPLPILTKEKCPEWRRPTIGLLWQKILCSHCNKETLPSISADTQTAATDNKIINANIKACNIITNSLESSTFSELVIGDEEMYNSYLLWNKLTNCFASSMFNSEAGIWNRFSKIA</sequence>
<dbReference type="AlphaFoldDB" id="A0A9Q3BEQ4"/>
<dbReference type="OrthoDB" id="418757at2759"/>
<name>A0A9Q3BEQ4_9BASI</name>
<comment type="caution">
    <text evidence="1">The sequence shown here is derived from an EMBL/GenBank/DDBJ whole genome shotgun (WGS) entry which is preliminary data.</text>
</comment>
<proteinExistence type="predicted"/>